<feature type="domain" description="Group II intron-interrupted relaxase LtrB central" evidence="4">
    <location>
        <begin position="385"/>
        <end position="470"/>
    </location>
</feature>
<dbReference type="InterPro" id="IPR021112">
    <property type="entry name" value="LtrB_C"/>
</dbReference>
<evidence type="ECO:0000313" key="6">
    <source>
        <dbReference type="Proteomes" id="UP000249013"/>
    </source>
</evidence>
<feature type="coiled-coil region" evidence="1">
    <location>
        <begin position="511"/>
        <end position="548"/>
    </location>
</feature>
<dbReference type="Pfam" id="PF03432">
    <property type="entry name" value="Relaxase"/>
    <property type="match status" value="1"/>
</dbReference>
<name>A0AA94M3P1_9STRE</name>
<proteinExistence type="predicted"/>
<feature type="domain" description="Group II intron-interrupted relaxase LtrB C-terminal" evidence="3">
    <location>
        <begin position="487"/>
        <end position="605"/>
    </location>
</feature>
<sequence length="622" mass="74022">MVITKHYAVHGKKYRRQLIKYILNPKKTRKLSLISDFGMSNYLDFPDYMELVKMYQNNFLSNDQLYDSRFDRQEKKQQKIFAHHIIQSFSPEDKLSPEEINRIGYETVKELTGGQYKFIVATHVDQDHYHNHIIINSIDCQSQKKLKWDYALERNLQMISDRISKLAGAKIIPPKRYSHRDYEVYRRSNHKYELKQRLFFLMEHSIDFNDFMQKAEQLNVKMDFSRKHSRFFMTDRDKKQVIRGDKLNKREPYSKESFQHYFSKKKIEQILEFLLPRSNSFDDLVEKAGFLGLELKSKIKTIDFVLSDGQSCISIPNKSLSKKNLYDTTYFESYFKEHDVVEVLHNSEVKTEFEMFESQQHSDTLSVEEITEAYETYKTKRDAVHEFEVKIPEEQVEKMVSDGLFIKVWMGIGQEGLIFIPNHQLNILEQENKKQYQVFVRETSSYFVYHKENSEKNRFMKGRDLIRQLTFDNRSLPYKKRISLVDLRQKIEEINLLMTLNTQNKTFLELKDELVEEIAQLDIDLTNLQEKTATLNKMAEVVVNLQSENLDTKRLAKYECSKLNLSQDVTIGLIEFEIALFQNQMDSKIEKYENLVINLETLIKMISGRHNYIDKKENTKSI</sequence>
<gene>
    <name evidence="5" type="ORF">NCTC13773_01654</name>
</gene>
<accession>A0AA94M3P1</accession>
<evidence type="ECO:0000259" key="2">
    <source>
        <dbReference type="Pfam" id="PF03432"/>
    </source>
</evidence>
<dbReference type="Proteomes" id="UP000249013">
    <property type="component" value="Chromosome 1"/>
</dbReference>
<dbReference type="Pfam" id="PF11083">
    <property type="entry name" value="Relaxase_C"/>
    <property type="match status" value="1"/>
</dbReference>
<dbReference type="Pfam" id="PF20874">
    <property type="entry name" value="Relaxase_M"/>
    <property type="match status" value="1"/>
</dbReference>
<reference evidence="5 6" key="1">
    <citation type="submission" date="2018-06" db="EMBL/GenBank/DDBJ databases">
        <authorList>
            <consortium name="Pathogen Informatics"/>
            <person name="Doyle S."/>
        </authorList>
    </citation>
    <scope>NUCLEOTIDE SEQUENCE [LARGE SCALE GENOMIC DNA]</scope>
    <source>
        <strain evidence="5 6">NCTC13773</strain>
    </source>
</reference>
<dbReference type="NCBIfam" id="NF040665">
    <property type="entry name" value="relax_SAG1250"/>
    <property type="match status" value="1"/>
</dbReference>
<protein>
    <submittedName>
        <fullName evidence="5">Tn5252, relaxase</fullName>
    </submittedName>
</protein>
<feature type="domain" description="MobA/VirD2-like nuclease" evidence="2">
    <location>
        <begin position="69"/>
        <end position="165"/>
    </location>
</feature>
<organism evidence="5 6">
    <name type="scientific">Streptococcus gallolyticus</name>
    <dbReference type="NCBI Taxonomy" id="315405"/>
    <lineage>
        <taxon>Bacteria</taxon>
        <taxon>Bacillati</taxon>
        <taxon>Bacillota</taxon>
        <taxon>Bacilli</taxon>
        <taxon>Lactobacillales</taxon>
        <taxon>Streptococcaceae</taxon>
        <taxon>Streptococcus</taxon>
    </lineage>
</organism>
<dbReference type="AlphaFoldDB" id="A0AA94M3P1"/>
<dbReference type="RefSeq" id="WP_077497214.1">
    <property type="nucleotide sequence ID" value="NZ_LS483409.1"/>
</dbReference>
<evidence type="ECO:0000259" key="3">
    <source>
        <dbReference type="Pfam" id="PF11083"/>
    </source>
</evidence>
<evidence type="ECO:0000313" key="5">
    <source>
        <dbReference type="EMBL" id="SQG79838.1"/>
    </source>
</evidence>
<keyword evidence="1" id="KW-0175">Coiled coil</keyword>
<dbReference type="InterPro" id="IPR005094">
    <property type="entry name" value="Endonuclease_MobA/VirD2"/>
</dbReference>
<evidence type="ECO:0000259" key="4">
    <source>
        <dbReference type="Pfam" id="PF20874"/>
    </source>
</evidence>
<evidence type="ECO:0000256" key="1">
    <source>
        <dbReference type="SAM" id="Coils"/>
    </source>
</evidence>
<dbReference type="InterPro" id="IPR048299">
    <property type="entry name" value="LtrB_central"/>
</dbReference>
<dbReference type="EMBL" id="LS483409">
    <property type="protein sequence ID" value="SQG79838.1"/>
    <property type="molecule type" value="Genomic_DNA"/>
</dbReference>